<evidence type="ECO:0000313" key="2">
    <source>
        <dbReference type="Proteomes" id="UP000006860"/>
    </source>
</evidence>
<dbReference type="EMBL" id="CP002546">
    <property type="protein sequence ID" value="ADY59181.1"/>
    <property type="molecule type" value="Genomic_DNA"/>
</dbReference>
<proteinExistence type="predicted"/>
<dbReference type="AlphaFoldDB" id="F0SRQ8"/>
<keyword evidence="2" id="KW-1185">Reference proteome</keyword>
<dbReference type="RefSeq" id="WP_013627909.1">
    <property type="nucleotide sequence ID" value="NC_015174.1"/>
</dbReference>
<organism evidence="1 2">
    <name type="scientific">Rubinisphaera brasiliensis (strain ATCC 49424 / DSM 5305 / JCM 21570 / IAM 15109 / NBRC 103401 / IFAM 1448)</name>
    <name type="common">Planctomyces brasiliensis</name>
    <dbReference type="NCBI Taxonomy" id="756272"/>
    <lineage>
        <taxon>Bacteria</taxon>
        <taxon>Pseudomonadati</taxon>
        <taxon>Planctomycetota</taxon>
        <taxon>Planctomycetia</taxon>
        <taxon>Planctomycetales</taxon>
        <taxon>Planctomycetaceae</taxon>
        <taxon>Rubinisphaera</taxon>
    </lineage>
</organism>
<dbReference type="KEGG" id="pbs:Plabr_1570"/>
<dbReference type="HOGENOM" id="CLU_2556180_0_0_0"/>
<protein>
    <submittedName>
        <fullName evidence="1">Uncharacterized protein</fullName>
    </submittedName>
</protein>
<accession>F0SRQ8</accession>
<reference evidence="2" key="1">
    <citation type="submission" date="2011-02" db="EMBL/GenBank/DDBJ databases">
        <title>The complete genome of Planctomyces brasiliensis DSM 5305.</title>
        <authorList>
            <person name="Lucas S."/>
            <person name="Copeland A."/>
            <person name="Lapidus A."/>
            <person name="Bruce D."/>
            <person name="Goodwin L."/>
            <person name="Pitluck S."/>
            <person name="Kyrpides N."/>
            <person name="Mavromatis K."/>
            <person name="Pagani I."/>
            <person name="Ivanova N."/>
            <person name="Ovchinnikova G."/>
            <person name="Lu M."/>
            <person name="Detter J.C."/>
            <person name="Han C."/>
            <person name="Land M."/>
            <person name="Hauser L."/>
            <person name="Markowitz V."/>
            <person name="Cheng J.-F."/>
            <person name="Hugenholtz P."/>
            <person name="Woyke T."/>
            <person name="Wu D."/>
            <person name="Tindall B."/>
            <person name="Pomrenke H.G."/>
            <person name="Brambilla E."/>
            <person name="Klenk H.-P."/>
            <person name="Eisen J.A."/>
        </authorList>
    </citation>
    <scope>NUCLEOTIDE SEQUENCE [LARGE SCALE GENOMIC DNA]</scope>
    <source>
        <strain evidence="2">ATCC 49424 / DSM 5305 / JCM 21570 / NBRC 103401 / IFAM 1448</strain>
    </source>
</reference>
<evidence type="ECO:0000313" key="1">
    <source>
        <dbReference type="EMBL" id="ADY59181.1"/>
    </source>
</evidence>
<name>F0SRQ8_RUBBR</name>
<sequence length="82" mass="9274">MGLTDPISLIVPTAPVEVYKIDDWESGLKVKICPESRFATPIPAAADGLHQQRQLGEAIFHRERNRSCLPREEHAHPTRLFD</sequence>
<gene>
    <name evidence="1" type="ordered locus">Plabr_1570</name>
</gene>
<dbReference type="Proteomes" id="UP000006860">
    <property type="component" value="Chromosome"/>
</dbReference>